<comment type="caution">
    <text evidence="2">The sequence shown here is derived from an EMBL/GenBank/DDBJ whole genome shotgun (WGS) entry which is preliminary data.</text>
</comment>
<dbReference type="AlphaFoldDB" id="A0A9P0ZKQ1"/>
<protein>
    <submittedName>
        <fullName evidence="2">Uncharacterized protein</fullName>
    </submittedName>
</protein>
<organism evidence="2 3">
    <name type="scientific">Cuscuta europaea</name>
    <name type="common">European dodder</name>
    <dbReference type="NCBI Taxonomy" id="41803"/>
    <lineage>
        <taxon>Eukaryota</taxon>
        <taxon>Viridiplantae</taxon>
        <taxon>Streptophyta</taxon>
        <taxon>Embryophyta</taxon>
        <taxon>Tracheophyta</taxon>
        <taxon>Spermatophyta</taxon>
        <taxon>Magnoliopsida</taxon>
        <taxon>eudicotyledons</taxon>
        <taxon>Gunneridae</taxon>
        <taxon>Pentapetalae</taxon>
        <taxon>asterids</taxon>
        <taxon>lamiids</taxon>
        <taxon>Solanales</taxon>
        <taxon>Convolvulaceae</taxon>
        <taxon>Cuscuteae</taxon>
        <taxon>Cuscuta</taxon>
        <taxon>Cuscuta subgen. Cuscuta</taxon>
    </lineage>
</organism>
<evidence type="ECO:0000313" key="2">
    <source>
        <dbReference type="EMBL" id="CAH9105413.1"/>
    </source>
</evidence>
<reference evidence="2" key="1">
    <citation type="submission" date="2022-07" db="EMBL/GenBank/DDBJ databases">
        <authorList>
            <person name="Macas J."/>
            <person name="Novak P."/>
            <person name="Neumann P."/>
        </authorList>
    </citation>
    <scope>NUCLEOTIDE SEQUENCE</scope>
</reference>
<name>A0A9P0ZKQ1_CUSEU</name>
<feature type="region of interest" description="Disordered" evidence="1">
    <location>
        <begin position="1"/>
        <end position="29"/>
    </location>
</feature>
<dbReference type="EMBL" id="CAMAPE010000048">
    <property type="protein sequence ID" value="CAH9105413.1"/>
    <property type="molecule type" value="Genomic_DNA"/>
</dbReference>
<accession>A0A9P0ZKQ1</accession>
<feature type="compositionally biased region" description="Basic and acidic residues" evidence="1">
    <location>
        <begin position="1"/>
        <end position="12"/>
    </location>
</feature>
<evidence type="ECO:0000256" key="1">
    <source>
        <dbReference type="SAM" id="MobiDB-lite"/>
    </source>
</evidence>
<evidence type="ECO:0000313" key="3">
    <source>
        <dbReference type="Proteomes" id="UP001152484"/>
    </source>
</evidence>
<gene>
    <name evidence="2" type="ORF">CEURO_LOCUS16884</name>
</gene>
<proteinExistence type="predicted"/>
<dbReference type="Proteomes" id="UP001152484">
    <property type="component" value="Unassembled WGS sequence"/>
</dbReference>
<dbReference type="OrthoDB" id="1750606at2759"/>
<sequence length="144" mass="15663">MLCGKNSDRMENEAGSGEQTSQRKALEREGAFSQSIKALHDGDGESAAAGAGSVEKLTDQYDRLVLGCLEDELLLDDEDEAEPDPAAVNKGVDTFPLVSTILTDKVVKFQIFWDLMVSLWCPGKGVLIQEIGELKRGICLLFIT</sequence>
<keyword evidence="3" id="KW-1185">Reference proteome</keyword>